<keyword evidence="3" id="KW-1185">Reference proteome</keyword>
<evidence type="ECO:0000313" key="3">
    <source>
        <dbReference type="Proteomes" id="UP000612055"/>
    </source>
</evidence>
<sequence length="276" mass="29033">MRSRLVAAVLCLAAGLLVSQASAAQCRNRGDPAYIPIANIPTSSDDPRFAQEQKVLVRGVVADVAQYALGNTGFMLTSAEGVNPDGFTGDYFSLWVTDGYSELADAPCVAVALGDEVEVEGYVESFGYDELEDDLPISLLLAARVSVCTRGPETADAAVAALPAVMASEEKAGTATATATAHRRRLSRRLLQPATPPPDERADYCRVRDCEAEPEVPVCGGDRGYYRNECSATCLGHTSVACRVPLDTDCAALDLTLCAQAWDITDSTTASASASG</sequence>
<dbReference type="EMBL" id="JAEHOE010000111">
    <property type="protein sequence ID" value="KAG2486540.1"/>
    <property type="molecule type" value="Genomic_DNA"/>
</dbReference>
<reference evidence="2" key="1">
    <citation type="journal article" date="2020" name="bioRxiv">
        <title>Comparative genomics of Chlamydomonas.</title>
        <authorList>
            <person name="Craig R.J."/>
            <person name="Hasan A.R."/>
            <person name="Ness R.W."/>
            <person name="Keightley P.D."/>
        </authorList>
    </citation>
    <scope>NUCLEOTIDE SEQUENCE</scope>
    <source>
        <strain evidence="2">CCAP 11/70</strain>
    </source>
</reference>
<proteinExistence type="predicted"/>
<comment type="caution">
    <text evidence="2">The sequence shown here is derived from an EMBL/GenBank/DDBJ whole genome shotgun (WGS) entry which is preliminary data.</text>
</comment>
<evidence type="ECO:0000256" key="1">
    <source>
        <dbReference type="SAM" id="SignalP"/>
    </source>
</evidence>
<protein>
    <recommendedName>
        <fullName evidence="4">Kazal-like domain-containing protein</fullName>
    </recommendedName>
</protein>
<gene>
    <name evidence="2" type="ORF">HYH03_014841</name>
</gene>
<keyword evidence="1" id="KW-0732">Signal</keyword>
<feature type="chain" id="PRO_5032528227" description="Kazal-like domain-containing protein" evidence="1">
    <location>
        <begin position="24"/>
        <end position="276"/>
    </location>
</feature>
<dbReference type="AlphaFoldDB" id="A0A835XN68"/>
<accession>A0A835XN68</accession>
<name>A0A835XN68_9CHLO</name>
<dbReference type="Proteomes" id="UP000612055">
    <property type="component" value="Unassembled WGS sequence"/>
</dbReference>
<evidence type="ECO:0000313" key="2">
    <source>
        <dbReference type="EMBL" id="KAG2486540.1"/>
    </source>
</evidence>
<feature type="signal peptide" evidence="1">
    <location>
        <begin position="1"/>
        <end position="23"/>
    </location>
</feature>
<organism evidence="2 3">
    <name type="scientific">Edaphochlamys debaryana</name>
    <dbReference type="NCBI Taxonomy" id="47281"/>
    <lineage>
        <taxon>Eukaryota</taxon>
        <taxon>Viridiplantae</taxon>
        <taxon>Chlorophyta</taxon>
        <taxon>core chlorophytes</taxon>
        <taxon>Chlorophyceae</taxon>
        <taxon>CS clade</taxon>
        <taxon>Chlamydomonadales</taxon>
        <taxon>Chlamydomonadales incertae sedis</taxon>
        <taxon>Edaphochlamys</taxon>
    </lineage>
</organism>
<evidence type="ECO:0008006" key="4">
    <source>
        <dbReference type="Google" id="ProtNLM"/>
    </source>
</evidence>